<dbReference type="GO" id="GO:0005737">
    <property type="term" value="C:cytoplasm"/>
    <property type="evidence" value="ECO:0007669"/>
    <property type="project" value="UniProtKB-ARBA"/>
</dbReference>
<dbReference type="Gene3D" id="3.20.180.10">
    <property type="entry name" value="PNP-oxidase-like"/>
    <property type="match status" value="1"/>
</dbReference>
<feature type="domain" description="DUF2470" evidence="2">
    <location>
        <begin position="202"/>
        <end position="281"/>
    </location>
</feature>
<proteinExistence type="predicted"/>
<dbReference type="PANTHER" id="PTHR13343">
    <property type="entry name" value="CREG1 PROTEIN"/>
    <property type="match status" value="1"/>
</dbReference>
<dbReference type="SUPFAM" id="SSF50475">
    <property type="entry name" value="FMN-binding split barrel"/>
    <property type="match status" value="1"/>
</dbReference>
<dbReference type="RefSeq" id="XP_011397442.1">
    <property type="nucleotide sequence ID" value="XM_011399140.1"/>
</dbReference>
<reference evidence="5" key="5">
    <citation type="submission" date="2018-11" db="EMBL/GenBank/DDBJ databases">
        <title>Characterization of plant carbon substrate utilization by Auxenochlorella protothecoides.</title>
        <authorList>
            <person name="Vogler B.W."/>
            <person name="Starkenburg S.R."/>
            <person name="Sudasinghe N."/>
            <person name="Schambach J.Y."/>
            <person name="Rollin J.A."/>
            <person name="Pattathil S."/>
            <person name="Barry A.N."/>
        </authorList>
    </citation>
    <scope>NUCLEOTIDE SEQUENCE [LARGE SCALE GENOMIC DNA]</scope>
    <source>
        <strain evidence="5">UTEX 25</strain>
    </source>
</reference>
<evidence type="ECO:0000313" key="5">
    <source>
        <dbReference type="EMBL" id="RMZ53114.1"/>
    </source>
</evidence>
<gene>
    <name evidence="5" type="ORF">APUTEX25_005103</name>
    <name evidence="4" type="ORF">F751_2272</name>
    <name evidence="3" type="ORF">g.10255</name>
</gene>
<evidence type="ECO:0008006" key="8">
    <source>
        <dbReference type="Google" id="ProtNLM"/>
    </source>
</evidence>
<evidence type="ECO:0000259" key="2">
    <source>
        <dbReference type="Pfam" id="PF10615"/>
    </source>
</evidence>
<reference evidence="7" key="3">
    <citation type="journal article" date="2018" name="Algal Res.">
        <title>Characterization of plant carbon substrate utilization by Auxenochlorella protothecoides.</title>
        <authorList>
            <person name="Vogler B.W."/>
            <person name="Starkenburg S.R."/>
            <person name="Sudasinghe N."/>
            <person name="Schambach J.Y."/>
            <person name="Rollin J.A."/>
            <person name="Pattathil S."/>
            <person name="Barry A.N."/>
        </authorList>
    </citation>
    <scope>NUCLEOTIDE SEQUENCE [LARGE SCALE GENOMIC DNA]</scope>
    <source>
        <strain evidence="7">UTEX 25</strain>
    </source>
</reference>
<dbReference type="EMBL" id="KL662109">
    <property type="protein sequence ID" value="KFM24554.1"/>
    <property type="molecule type" value="Genomic_DNA"/>
</dbReference>
<accession>A0A087SFQ0</accession>
<dbReference type="GeneID" id="23613663"/>
<keyword evidence="6" id="KW-1185">Reference proteome</keyword>
<reference evidence="3" key="2">
    <citation type="submission" date="2015-08" db="EMBL/GenBank/DDBJ databases">
        <authorList>
            <person name="Babu N.S."/>
            <person name="Beckwith C.J."/>
            <person name="Beseler K.G."/>
            <person name="Brison A."/>
            <person name="Carone J.V."/>
            <person name="Caskin T.P."/>
            <person name="Diamond M."/>
            <person name="Durham M.E."/>
            <person name="Foxe J.M."/>
            <person name="Go M."/>
            <person name="Henderson B.A."/>
            <person name="Jones I.B."/>
            <person name="McGettigan J.A."/>
            <person name="Micheletti S.J."/>
            <person name="Nasrallah M.E."/>
            <person name="Ortiz D."/>
            <person name="Piller C.R."/>
            <person name="Privatt S.R."/>
            <person name="Schneider S.L."/>
            <person name="Sharp S."/>
            <person name="Smith T.C."/>
            <person name="Stanton J.D."/>
            <person name="Ullery H.E."/>
            <person name="Wilson R.J."/>
            <person name="Serrano M.G."/>
            <person name="Buck G."/>
            <person name="Lee V."/>
            <person name="Wang Y."/>
            <person name="Carvalho R."/>
            <person name="Voegtly L."/>
            <person name="Shi R."/>
            <person name="Duckworth R."/>
            <person name="Johnson A."/>
            <person name="Loviza R."/>
            <person name="Walstead R."/>
            <person name="Shah Z."/>
            <person name="Kiflezghi M."/>
            <person name="Wade K."/>
            <person name="Ball S.L."/>
            <person name="Bradley K.W."/>
            <person name="Asai D.J."/>
            <person name="Bowman C.A."/>
            <person name="Russell D.A."/>
            <person name="Pope W.H."/>
            <person name="Jacobs-Sera D."/>
            <person name="Hendrix R.W."/>
            <person name="Hatfull G.F."/>
        </authorList>
    </citation>
    <scope>NUCLEOTIDE SEQUENCE</scope>
</reference>
<sequence length="299" mass="31859">MLTSLRAPCPRGACFQPSKRPLTHLKCRQSCVAPLCAAPGRPGPANTARTLVDLTSHGTLATLLPDGTPLGTATSYVLDGTGQPILRLRAHAVHTDNLRANPATSLFVHPANPPARALARLTLLGHAEAVPENLLPAVAEVHATLAAGGQGVDAPSPSDVYMRLHVTSCFLVDQLGGGSAAQRLTREEYLGGVPDALRGPAAGLVTYMNASRTEDLLNLGADAMGCSPDDLATVELVWLDSLGFYIRTVPLLPPNEPQTLRLTFLRPVSDEREARSALTMMAQESWERRRPYNPVMVTT</sequence>
<dbReference type="Gene3D" id="2.30.110.10">
    <property type="entry name" value="Electron Transport, Fmn-binding Protein, Chain A"/>
    <property type="match status" value="1"/>
</dbReference>
<evidence type="ECO:0000313" key="4">
    <source>
        <dbReference type="EMBL" id="KFM24554.1"/>
    </source>
</evidence>
<dbReference type="AlphaFoldDB" id="A0A087SFQ0"/>
<dbReference type="Pfam" id="PF10615">
    <property type="entry name" value="DUF2470"/>
    <property type="match status" value="1"/>
</dbReference>
<evidence type="ECO:0000313" key="3">
    <source>
        <dbReference type="EMBL" id="JAT78058.1"/>
    </source>
</evidence>
<feature type="domain" description="Pyridoxamine 5'-phosphate oxidase N-terminal" evidence="1">
    <location>
        <begin position="52"/>
        <end position="133"/>
    </location>
</feature>
<reference evidence="4 6" key="1">
    <citation type="journal article" date="2014" name="BMC Genomics">
        <title>Oil accumulation mechanisms of the oleaginous microalga Chlorella protothecoides revealed through its genome, transcriptomes, and proteomes.</title>
        <authorList>
            <person name="Gao C."/>
            <person name="Wang Y."/>
            <person name="Shen Y."/>
            <person name="Yan D."/>
            <person name="He X."/>
            <person name="Dai J."/>
            <person name="Wu Q."/>
        </authorList>
    </citation>
    <scope>NUCLEOTIDE SEQUENCE [LARGE SCALE GENOMIC DNA]</scope>
    <source>
        <strain evidence="4 6">0710</strain>
    </source>
</reference>
<dbReference type="EMBL" id="QOKY01000199">
    <property type="protein sequence ID" value="RMZ53114.1"/>
    <property type="molecule type" value="Genomic_DNA"/>
</dbReference>
<dbReference type="InterPro" id="IPR037119">
    <property type="entry name" value="Haem_oxidase_HugZ-like_sf"/>
</dbReference>
<dbReference type="eggNOG" id="ENOG502QT0S">
    <property type="taxonomic scope" value="Eukaryota"/>
</dbReference>
<protein>
    <recommendedName>
        <fullName evidence="8">DUF2470 domain-containing protein</fullName>
    </recommendedName>
</protein>
<dbReference type="Pfam" id="PF01243">
    <property type="entry name" value="PNPOx_N"/>
    <property type="match status" value="1"/>
</dbReference>
<evidence type="ECO:0000313" key="6">
    <source>
        <dbReference type="Proteomes" id="UP000028924"/>
    </source>
</evidence>
<dbReference type="InterPro" id="IPR011576">
    <property type="entry name" value="Pyridox_Oxase_N"/>
</dbReference>
<dbReference type="InterPro" id="IPR012349">
    <property type="entry name" value="Split_barrel_FMN-bd"/>
</dbReference>
<dbReference type="PANTHER" id="PTHR13343:SF22">
    <property type="entry name" value="GLUTAMYL-TRNA REDUCTASE-BINDING PROTEIN, CHLOROPLASTIC"/>
    <property type="match status" value="1"/>
</dbReference>
<dbReference type="Proteomes" id="UP000028924">
    <property type="component" value="Unassembled WGS sequence"/>
</dbReference>
<evidence type="ECO:0000313" key="7">
    <source>
        <dbReference type="Proteomes" id="UP000279271"/>
    </source>
</evidence>
<organism evidence="4 6">
    <name type="scientific">Auxenochlorella protothecoides</name>
    <name type="common">Green microalga</name>
    <name type="synonym">Chlorella protothecoides</name>
    <dbReference type="NCBI Taxonomy" id="3075"/>
    <lineage>
        <taxon>Eukaryota</taxon>
        <taxon>Viridiplantae</taxon>
        <taxon>Chlorophyta</taxon>
        <taxon>core chlorophytes</taxon>
        <taxon>Trebouxiophyceae</taxon>
        <taxon>Chlorellales</taxon>
        <taxon>Chlorellaceae</taxon>
        <taxon>Auxenochlorella</taxon>
    </lineage>
</organism>
<name>A0A087SFQ0_AUXPR</name>
<dbReference type="InterPro" id="IPR019595">
    <property type="entry name" value="DUF2470"/>
</dbReference>
<dbReference type="Proteomes" id="UP000279271">
    <property type="component" value="Unassembled WGS sequence"/>
</dbReference>
<reference evidence="5" key="4">
    <citation type="submission" date="2018-10" db="EMBL/GenBank/DDBJ databases">
        <authorList>
            <person name="Hovde B."/>
            <person name="Zhang X."/>
        </authorList>
    </citation>
    <scope>NUCLEOTIDE SEQUENCE [LARGE SCALE GENOMIC DNA]</scope>
    <source>
        <strain evidence="5">UTEX 25</strain>
    </source>
</reference>
<dbReference type="KEGG" id="apro:F751_2272"/>
<dbReference type="OrthoDB" id="2138282at2759"/>
<dbReference type="EMBL" id="GDKF01000564">
    <property type="protein sequence ID" value="JAT78058.1"/>
    <property type="molecule type" value="Transcribed_RNA"/>
</dbReference>
<dbReference type="STRING" id="3075.A0A087SFQ0"/>
<evidence type="ECO:0000259" key="1">
    <source>
        <dbReference type="Pfam" id="PF01243"/>
    </source>
</evidence>